<protein>
    <submittedName>
        <fullName evidence="1">Uncharacterized protein</fullName>
    </submittedName>
</protein>
<sequence>MSRELLFRMDVAWPPGSDRRALIDARLDSHLALWTERLSRWFVPGRPEAIWLSDQVLQVRAAAVTLWAVLTDGEVSVFWEAPPAVRLLVGARRREAMISAFKADLSAAMAGP</sequence>
<evidence type="ECO:0000313" key="2">
    <source>
        <dbReference type="Proteomes" id="UP000198704"/>
    </source>
</evidence>
<name>A0A1H0DKB1_9HYPH</name>
<evidence type="ECO:0000313" key="1">
    <source>
        <dbReference type="EMBL" id="SDN70489.1"/>
    </source>
</evidence>
<dbReference type="OrthoDB" id="9907634at2"/>
<dbReference type="EMBL" id="FNHS01000010">
    <property type="protein sequence ID" value="SDN70489.1"/>
    <property type="molecule type" value="Genomic_DNA"/>
</dbReference>
<proteinExistence type="predicted"/>
<accession>A0A1H0DKB1</accession>
<gene>
    <name evidence="1" type="ORF">SAMN05216360_110198</name>
</gene>
<keyword evidence="2" id="KW-1185">Reference proteome</keyword>
<dbReference type="AlphaFoldDB" id="A0A1H0DKB1"/>
<dbReference type="Proteomes" id="UP000198704">
    <property type="component" value="Unassembled WGS sequence"/>
</dbReference>
<dbReference type="RefSeq" id="WP_091717935.1">
    <property type="nucleotide sequence ID" value="NZ_FNHS01000010.1"/>
</dbReference>
<reference evidence="2" key="1">
    <citation type="submission" date="2016-10" db="EMBL/GenBank/DDBJ databases">
        <authorList>
            <person name="Varghese N."/>
            <person name="Submissions S."/>
        </authorList>
    </citation>
    <scope>NUCLEOTIDE SEQUENCE [LARGE SCALE GENOMIC DNA]</scope>
    <source>
        <strain evidence="2">BL47</strain>
    </source>
</reference>
<dbReference type="STRING" id="582672.SAMN05216360_110198"/>
<organism evidence="1 2">
    <name type="scientific">Methylobacterium phyllostachyos</name>
    <dbReference type="NCBI Taxonomy" id="582672"/>
    <lineage>
        <taxon>Bacteria</taxon>
        <taxon>Pseudomonadati</taxon>
        <taxon>Pseudomonadota</taxon>
        <taxon>Alphaproteobacteria</taxon>
        <taxon>Hyphomicrobiales</taxon>
        <taxon>Methylobacteriaceae</taxon>
        <taxon>Methylobacterium</taxon>
    </lineage>
</organism>